<organism evidence="1 2">
    <name type="scientific">Pyrinomonas methylaliphatogenes</name>
    <dbReference type="NCBI Taxonomy" id="454194"/>
    <lineage>
        <taxon>Bacteria</taxon>
        <taxon>Pseudomonadati</taxon>
        <taxon>Acidobacteriota</taxon>
        <taxon>Blastocatellia</taxon>
        <taxon>Blastocatellales</taxon>
        <taxon>Pyrinomonadaceae</taxon>
        <taxon>Pyrinomonas</taxon>
    </lineage>
</organism>
<dbReference type="InterPro" id="IPR005266">
    <property type="entry name" value="UPF0128"/>
</dbReference>
<dbReference type="EMBL" id="CBXV010000004">
    <property type="protein sequence ID" value="CDM65108.1"/>
    <property type="molecule type" value="Genomic_DNA"/>
</dbReference>
<sequence>MKEKGDLRKLALKHERALNTFLREAWGQIPEERETKLKSLKAWGFDLLTGLRDGRDSIFVAEAGQHKVGETYEEEGERFEVRRVIEDLKGAKLRIRVELEDRRGVIRAYHRSAEGDDTLLFTLPAGELLLAYFRKRGFGKLVEAFHSSGLTTEFIQSRGQEGRAYAFDDLPAKWRRALKEAQNMLHDRVGVGRFSLVYFGPNKDGDDRYIVTWLLPTIHLFDLDVAEHLEKLLAALD</sequence>
<reference evidence="1 2" key="2">
    <citation type="submission" date="2015-01" db="EMBL/GenBank/DDBJ databases">
        <title>Complete genome sequence of Pyrinomonas methylaliphatogenes type strain K22T.</title>
        <authorList>
            <person name="Lee K.C.Y."/>
            <person name="Power J.F."/>
            <person name="Dunfield P.F."/>
            <person name="Morgan X.C."/>
            <person name="Huttenhower C."/>
            <person name="Stott M.B."/>
        </authorList>
    </citation>
    <scope>NUCLEOTIDE SEQUENCE [LARGE SCALE GENOMIC DNA]</scope>
    <source>
        <strain evidence="1 2">K22</strain>
    </source>
</reference>
<evidence type="ECO:0000313" key="1">
    <source>
        <dbReference type="EMBL" id="CDM65108.1"/>
    </source>
</evidence>
<protein>
    <submittedName>
        <fullName evidence="1">TIGR00703 family protein</fullName>
    </submittedName>
</protein>
<name>A0A0B6WV07_9BACT</name>
<keyword evidence="2" id="KW-1185">Reference proteome</keyword>
<dbReference type="Proteomes" id="UP000031518">
    <property type="component" value="Unassembled WGS sequence"/>
</dbReference>
<dbReference type="NCBIfam" id="TIGR00703">
    <property type="entry name" value="TIGR00703 family protein"/>
    <property type="match status" value="1"/>
</dbReference>
<evidence type="ECO:0000313" key="2">
    <source>
        <dbReference type="Proteomes" id="UP000031518"/>
    </source>
</evidence>
<reference evidence="1 2" key="1">
    <citation type="submission" date="2013-12" db="EMBL/GenBank/DDBJ databases">
        <authorList>
            <person name="Stott M."/>
        </authorList>
    </citation>
    <scope>NUCLEOTIDE SEQUENCE [LARGE SCALE GENOMIC DNA]</scope>
    <source>
        <strain evidence="1 2">K22</strain>
    </source>
</reference>
<dbReference type="RefSeq" id="WP_041975566.1">
    <property type="nucleotide sequence ID" value="NZ_CBXV010000004.1"/>
</dbReference>
<gene>
    <name evidence="1" type="ORF">PYK22_01106</name>
</gene>
<dbReference type="AlphaFoldDB" id="A0A0B6WV07"/>
<dbReference type="Pfam" id="PF03673">
    <property type="entry name" value="UPF0128"/>
    <property type="match status" value="1"/>
</dbReference>
<dbReference type="OrthoDB" id="1550396at2"/>
<proteinExistence type="predicted"/>
<accession>A0A0B6WV07</accession>